<comment type="caution">
    <text evidence="1">The sequence shown here is derived from an EMBL/GenBank/DDBJ whole genome shotgun (WGS) entry which is preliminary data.</text>
</comment>
<feature type="non-terminal residue" evidence="1">
    <location>
        <position position="59"/>
    </location>
</feature>
<proteinExistence type="predicted"/>
<gene>
    <name evidence="1" type="ORF">MHI_LOCUS705244</name>
</gene>
<dbReference type="AlphaFoldDB" id="A0A6V7HB32"/>
<organism evidence="1 2">
    <name type="scientific">Heterotrigona itama</name>
    <dbReference type="NCBI Taxonomy" id="395501"/>
    <lineage>
        <taxon>Eukaryota</taxon>
        <taxon>Metazoa</taxon>
        <taxon>Ecdysozoa</taxon>
        <taxon>Arthropoda</taxon>
        <taxon>Hexapoda</taxon>
        <taxon>Insecta</taxon>
        <taxon>Pterygota</taxon>
        <taxon>Neoptera</taxon>
        <taxon>Endopterygota</taxon>
        <taxon>Hymenoptera</taxon>
        <taxon>Apocrita</taxon>
        <taxon>Aculeata</taxon>
        <taxon>Apoidea</taxon>
        <taxon>Anthophila</taxon>
        <taxon>Apidae</taxon>
        <taxon>Heterotrigona</taxon>
    </lineage>
</organism>
<reference evidence="1" key="1">
    <citation type="submission" date="2020-07" db="EMBL/GenBank/DDBJ databases">
        <authorList>
            <person name="Nazaruddin N."/>
        </authorList>
    </citation>
    <scope>NUCLEOTIDE SEQUENCE</scope>
</reference>
<dbReference type="EMBL" id="CAJDYZ010009764">
    <property type="protein sequence ID" value="CAD1477019.1"/>
    <property type="molecule type" value="Genomic_DNA"/>
</dbReference>
<keyword evidence="2" id="KW-1185">Reference proteome</keyword>
<dbReference type="Proteomes" id="UP000752696">
    <property type="component" value="Unassembled WGS sequence"/>
</dbReference>
<evidence type="ECO:0000313" key="2">
    <source>
        <dbReference type="Proteomes" id="UP000752696"/>
    </source>
</evidence>
<name>A0A6V7HB32_9HYME</name>
<accession>A0A6V7HB32</accession>
<evidence type="ECO:0000313" key="1">
    <source>
        <dbReference type="EMBL" id="CAD1477019.1"/>
    </source>
</evidence>
<protein>
    <submittedName>
        <fullName evidence="1">Uncharacterized protein</fullName>
    </submittedName>
</protein>
<sequence>MQTAGHREDEQSASSREVTITALPRNARNARLLQEIVDHSAKTTSNVISMIFETDRLLH</sequence>